<accession>A0AAN5XIY3</accession>
<organism evidence="1 2">
    <name type="scientific">Bacillus cereus</name>
    <dbReference type="NCBI Taxonomy" id="1396"/>
    <lineage>
        <taxon>Bacteria</taxon>
        <taxon>Bacillati</taxon>
        <taxon>Bacillota</taxon>
        <taxon>Bacilli</taxon>
        <taxon>Bacillales</taxon>
        <taxon>Bacillaceae</taxon>
        <taxon>Bacillus</taxon>
        <taxon>Bacillus cereus group</taxon>
    </lineage>
</organism>
<gene>
    <name evidence="1" type="ORF">F8165_29470</name>
</gene>
<comment type="caution">
    <text evidence="1">The sequence shown here is derived from an EMBL/GenBank/DDBJ whole genome shotgun (WGS) entry which is preliminary data.</text>
</comment>
<protein>
    <submittedName>
        <fullName evidence="1">Uncharacterized protein</fullName>
    </submittedName>
</protein>
<dbReference type="RefSeq" id="WP_098537180.1">
    <property type="nucleotide sequence ID" value="NZ_NUYM01000045.1"/>
</dbReference>
<evidence type="ECO:0000313" key="2">
    <source>
        <dbReference type="Proteomes" id="UP000461739"/>
    </source>
</evidence>
<evidence type="ECO:0000313" key="1">
    <source>
        <dbReference type="EMBL" id="KAB2446194.1"/>
    </source>
</evidence>
<reference evidence="1 2" key="1">
    <citation type="submission" date="2019-10" db="EMBL/GenBank/DDBJ databases">
        <title>Bacillus from the desert of Cuatro Cinegas, Coahuila.</title>
        <authorList>
            <person name="Olmedo-Alvarez G."/>
            <person name="Saldana S."/>
            <person name="Barcelo D."/>
        </authorList>
    </citation>
    <scope>NUCLEOTIDE SEQUENCE [LARGE SCALE GENOMIC DNA]</scope>
    <source>
        <strain evidence="1 2">CH316_11T</strain>
    </source>
</reference>
<name>A0AAN5XIY3_BACCE</name>
<dbReference type="EMBL" id="WBPI01000027">
    <property type="protein sequence ID" value="KAB2446194.1"/>
    <property type="molecule type" value="Genomic_DNA"/>
</dbReference>
<dbReference type="AlphaFoldDB" id="A0AAN5XIY3"/>
<dbReference type="Proteomes" id="UP000461739">
    <property type="component" value="Unassembled WGS sequence"/>
</dbReference>
<proteinExistence type="predicted"/>
<sequence>MGKAIEVALHGIVVLDTRGDEDNDELEIRGTLIAQAGFSPSNIRETRQMWHKGNNDGVSIAQGDNHVHLIRNFQTMVLNDFEVLVIGGHIAEEDTFNADDYMGHNFVTITQAEIDNFHPNGKHFPIFFSESTQQVRVDYTVKKINI</sequence>